<gene>
    <name evidence="2" type="ORF">ACFOYW_16385</name>
</gene>
<keyword evidence="3" id="KW-1185">Reference proteome</keyword>
<evidence type="ECO:0000313" key="2">
    <source>
        <dbReference type="EMBL" id="MFC4244954.1"/>
    </source>
</evidence>
<evidence type="ECO:0000313" key="3">
    <source>
        <dbReference type="Proteomes" id="UP001595900"/>
    </source>
</evidence>
<proteinExistence type="predicted"/>
<accession>A0ABV8QAT7</accession>
<name>A0ABV8QAT7_9MICO</name>
<dbReference type="Proteomes" id="UP001595900">
    <property type="component" value="Unassembled WGS sequence"/>
</dbReference>
<dbReference type="InterPro" id="IPR041657">
    <property type="entry name" value="HTH_17"/>
</dbReference>
<evidence type="ECO:0000259" key="1">
    <source>
        <dbReference type="Pfam" id="PF12728"/>
    </source>
</evidence>
<dbReference type="RefSeq" id="WP_390231359.1">
    <property type="nucleotide sequence ID" value="NZ_JBHSCN010000006.1"/>
</dbReference>
<dbReference type="Pfam" id="PF12728">
    <property type="entry name" value="HTH_17"/>
    <property type="match status" value="1"/>
</dbReference>
<protein>
    <submittedName>
        <fullName evidence="2">Helix-turn-helix domain-containing protein</fullName>
    </submittedName>
</protein>
<dbReference type="EMBL" id="JBHSCN010000006">
    <property type="protein sequence ID" value="MFC4244954.1"/>
    <property type="molecule type" value="Genomic_DNA"/>
</dbReference>
<comment type="caution">
    <text evidence="2">The sequence shown here is derived from an EMBL/GenBank/DDBJ whole genome shotgun (WGS) entry which is preliminary data.</text>
</comment>
<reference evidence="3" key="1">
    <citation type="journal article" date="2019" name="Int. J. Syst. Evol. Microbiol.">
        <title>The Global Catalogue of Microorganisms (GCM) 10K type strain sequencing project: providing services to taxonomists for standard genome sequencing and annotation.</title>
        <authorList>
            <consortium name="The Broad Institute Genomics Platform"/>
            <consortium name="The Broad Institute Genome Sequencing Center for Infectious Disease"/>
            <person name="Wu L."/>
            <person name="Ma J."/>
        </authorList>
    </citation>
    <scope>NUCLEOTIDE SEQUENCE [LARGE SCALE GENOMIC DNA]</scope>
    <source>
        <strain evidence="3">CGMCC 1.10363</strain>
    </source>
</reference>
<sequence>MPRQEESLTTIVRREMEIAAAILGTKLAYSLAEAADLVSVSAETLRREVANNRLVPVYVGRKPLFPVWELRRWLDALPQEPRRS</sequence>
<feature type="domain" description="Helix-turn-helix" evidence="1">
    <location>
        <begin position="29"/>
        <end position="76"/>
    </location>
</feature>
<organism evidence="2 3">
    <name type="scientific">Gryllotalpicola reticulitermitis</name>
    <dbReference type="NCBI Taxonomy" id="1184153"/>
    <lineage>
        <taxon>Bacteria</taxon>
        <taxon>Bacillati</taxon>
        <taxon>Actinomycetota</taxon>
        <taxon>Actinomycetes</taxon>
        <taxon>Micrococcales</taxon>
        <taxon>Microbacteriaceae</taxon>
        <taxon>Gryllotalpicola</taxon>
    </lineage>
</organism>